<keyword evidence="2" id="KW-0805">Transcription regulation</keyword>
<dbReference type="PANTHER" id="PTHR30346">
    <property type="entry name" value="TRANSCRIPTIONAL DUAL REGULATOR HCAR-RELATED"/>
    <property type="match status" value="1"/>
</dbReference>
<evidence type="ECO:0000256" key="2">
    <source>
        <dbReference type="ARBA" id="ARBA00023015"/>
    </source>
</evidence>
<dbReference type="RefSeq" id="WP_190266810.1">
    <property type="nucleotide sequence ID" value="NZ_BAABAD010000004.1"/>
</dbReference>
<keyword evidence="5" id="KW-0804">Transcription</keyword>
<dbReference type="InterPro" id="IPR036388">
    <property type="entry name" value="WH-like_DNA-bd_sf"/>
</dbReference>
<comment type="similarity">
    <text evidence="1">Belongs to the LysR transcriptional regulatory family.</text>
</comment>
<reference evidence="7 8" key="1">
    <citation type="submission" date="2020-09" db="EMBL/GenBank/DDBJ databases">
        <title>Novel species in genus Gordonia.</title>
        <authorList>
            <person name="Zhang G."/>
        </authorList>
    </citation>
    <scope>NUCLEOTIDE SEQUENCE [LARGE SCALE GENOMIC DNA]</scope>
    <source>
        <strain evidence="7 8">ON-33</strain>
    </source>
</reference>
<dbReference type="EMBL" id="JACWMS010000002">
    <property type="protein sequence ID" value="MBD1320054.1"/>
    <property type="molecule type" value="Genomic_DNA"/>
</dbReference>
<dbReference type="Pfam" id="PF03466">
    <property type="entry name" value="LysR_substrate"/>
    <property type="match status" value="1"/>
</dbReference>
<dbReference type="InterPro" id="IPR036390">
    <property type="entry name" value="WH_DNA-bd_sf"/>
</dbReference>
<evidence type="ECO:0000256" key="5">
    <source>
        <dbReference type="ARBA" id="ARBA00023163"/>
    </source>
</evidence>
<name>A0ABR7WE79_9ACTN</name>
<proteinExistence type="inferred from homology"/>
<dbReference type="SUPFAM" id="SSF53850">
    <property type="entry name" value="Periplasmic binding protein-like II"/>
    <property type="match status" value="1"/>
</dbReference>
<dbReference type="Gene3D" id="3.40.190.290">
    <property type="match status" value="1"/>
</dbReference>
<dbReference type="InterPro" id="IPR000847">
    <property type="entry name" value="LysR_HTH_N"/>
</dbReference>
<dbReference type="PROSITE" id="PS50931">
    <property type="entry name" value="HTH_LYSR"/>
    <property type="match status" value="1"/>
</dbReference>
<evidence type="ECO:0000259" key="6">
    <source>
        <dbReference type="PROSITE" id="PS50931"/>
    </source>
</evidence>
<evidence type="ECO:0000256" key="3">
    <source>
        <dbReference type="ARBA" id="ARBA00023125"/>
    </source>
</evidence>
<feature type="domain" description="HTH lysR-type" evidence="6">
    <location>
        <begin position="1"/>
        <end position="58"/>
    </location>
</feature>
<dbReference type="SUPFAM" id="SSF46785">
    <property type="entry name" value="Winged helix' DNA-binding domain"/>
    <property type="match status" value="1"/>
</dbReference>
<dbReference type="PRINTS" id="PR00039">
    <property type="entry name" value="HTHLYSR"/>
</dbReference>
<dbReference type="Gene3D" id="1.10.10.10">
    <property type="entry name" value="Winged helix-like DNA-binding domain superfamily/Winged helix DNA-binding domain"/>
    <property type="match status" value="1"/>
</dbReference>
<evidence type="ECO:0000256" key="1">
    <source>
        <dbReference type="ARBA" id="ARBA00009437"/>
    </source>
</evidence>
<organism evidence="7 8">
    <name type="scientific">Gordonia hankookensis</name>
    <dbReference type="NCBI Taxonomy" id="589403"/>
    <lineage>
        <taxon>Bacteria</taxon>
        <taxon>Bacillati</taxon>
        <taxon>Actinomycetota</taxon>
        <taxon>Actinomycetes</taxon>
        <taxon>Mycobacteriales</taxon>
        <taxon>Gordoniaceae</taxon>
        <taxon>Gordonia</taxon>
    </lineage>
</organism>
<accession>A0ABR7WE79</accession>
<protein>
    <submittedName>
        <fullName evidence="7">LysR family transcriptional regulator</fullName>
    </submittedName>
</protein>
<dbReference type="Proteomes" id="UP000602395">
    <property type="component" value="Unassembled WGS sequence"/>
</dbReference>
<dbReference type="Pfam" id="PF00126">
    <property type="entry name" value="HTH_1"/>
    <property type="match status" value="1"/>
</dbReference>
<dbReference type="InterPro" id="IPR005119">
    <property type="entry name" value="LysR_subst-bd"/>
</dbReference>
<keyword evidence="3" id="KW-0238">DNA-binding</keyword>
<comment type="caution">
    <text evidence="7">The sequence shown here is derived from an EMBL/GenBank/DDBJ whole genome shotgun (WGS) entry which is preliminary data.</text>
</comment>
<gene>
    <name evidence="7" type="ORF">IDF66_10685</name>
</gene>
<keyword evidence="4" id="KW-0010">Activator</keyword>
<keyword evidence="8" id="KW-1185">Reference proteome</keyword>
<dbReference type="CDD" id="cd08414">
    <property type="entry name" value="PBP2_LTTR_aromatics_like"/>
    <property type="match status" value="1"/>
</dbReference>
<dbReference type="PANTHER" id="PTHR30346:SF30">
    <property type="entry name" value="SMALL NEUTRAL PROTEASE REGULATORY PROTEIN"/>
    <property type="match status" value="1"/>
</dbReference>
<sequence>MELRQLEYFVAVAAESGFTTAAARVRTTQPNISAQIRGLERELGARLFDRSGRRVTLTDAGRAALPAARDALTAAESVRQSVAEVNQVVRGHLSVGMVDGCTVRPLFATLGLFRDRHPGVGLSLTEDASDGLVARVLRGELDIALAGYAGDLPAGVDELPVVRERVVAAIPRNHPLSSKKTLSLRDLRDHPLVGLPRGAGIRTAFDRGAGDIRISLEASSPDAVVELVASGLGIGVLSESIVADRADAVAGRPIRGVNDQASLGFVWRTSAGPAVHAFLALARREFGFDVDQAVS</sequence>
<evidence type="ECO:0000313" key="7">
    <source>
        <dbReference type="EMBL" id="MBD1320054.1"/>
    </source>
</evidence>
<evidence type="ECO:0000313" key="8">
    <source>
        <dbReference type="Proteomes" id="UP000602395"/>
    </source>
</evidence>
<evidence type="ECO:0000256" key="4">
    <source>
        <dbReference type="ARBA" id="ARBA00023159"/>
    </source>
</evidence>